<evidence type="ECO:0000256" key="2">
    <source>
        <dbReference type="SAM" id="SignalP"/>
    </source>
</evidence>
<accession>A0A1V9X9X0</accession>
<dbReference type="Proteomes" id="UP000192247">
    <property type="component" value="Unassembled WGS sequence"/>
</dbReference>
<keyword evidence="2" id="KW-0732">Signal</keyword>
<evidence type="ECO:0000256" key="1">
    <source>
        <dbReference type="SAM" id="MobiDB-lite"/>
    </source>
</evidence>
<dbReference type="InParanoid" id="A0A1V9X9X0"/>
<keyword evidence="4" id="KW-1185">Reference proteome</keyword>
<dbReference type="EMBL" id="MNPL01018394">
    <property type="protein sequence ID" value="OQR70183.1"/>
    <property type="molecule type" value="Genomic_DNA"/>
</dbReference>
<proteinExistence type="predicted"/>
<evidence type="ECO:0000313" key="4">
    <source>
        <dbReference type="Proteomes" id="UP000192247"/>
    </source>
</evidence>
<feature type="region of interest" description="Disordered" evidence="1">
    <location>
        <begin position="20"/>
        <end position="39"/>
    </location>
</feature>
<sequence>MKLTGIVGILLAFIATAQARPTSTTPPPCVRDAARPTDD</sequence>
<feature type="chain" id="PRO_5013229671" evidence="2">
    <location>
        <begin position="20"/>
        <end position="39"/>
    </location>
</feature>
<name>A0A1V9X9X0_9ACAR</name>
<evidence type="ECO:0000313" key="3">
    <source>
        <dbReference type="EMBL" id="OQR70183.1"/>
    </source>
</evidence>
<protein>
    <submittedName>
        <fullName evidence="3">Uncharacterized protein</fullName>
    </submittedName>
</protein>
<reference evidence="3 4" key="1">
    <citation type="journal article" date="2017" name="Gigascience">
        <title>Draft genome of the honey bee ectoparasitic mite, Tropilaelaps mercedesae, is shaped by the parasitic life history.</title>
        <authorList>
            <person name="Dong X."/>
            <person name="Armstrong S.D."/>
            <person name="Xia D."/>
            <person name="Makepeace B.L."/>
            <person name="Darby A.C."/>
            <person name="Kadowaki T."/>
        </authorList>
    </citation>
    <scope>NUCLEOTIDE SEQUENCE [LARGE SCALE GENOMIC DNA]</scope>
    <source>
        <strain evidence="3">Wuxi-XJTLU</strain>
    </source>
</reference>
<dbReference type="AlphaFoldDB" id="A0A1V9X9X0"/>
<comment type="caution">
    <text evidence="3">The sequence shown here is derived from an EMBL/GenBank/DDBJ whole genome shotgun (WGS) entry which is preliminary data.</text>
</comment>
<gene>
    <name evidence="3" type="ORF">BIW11_04207</name>
</gene>
<feature type="signal peptide" evidence="2">
    <location>
        <begin position="1"/>
        <end position="19"/>
    </location>
</feature>
<organism evidence="3 4">
    <name type="scientific">Tropilaelaps mercedesae</name>
    <dbReference type="NCBI Taxonomy" id="418985"/>
    <lineage>
        <taxon>Eukaryota</taxon>
        <taxon>Metazoa</taxon>
        <taxon>Ecdysozoa</taxon>
        <taxon>Arthropoda</taxon>
        <taxon>Chelicerata</taxon>
        <taxon>Arachnida</taxon>
        <taxon>Acari</taxon>
        <taxon>Parasitiformes</taxon>
        <taxon>Mesostigmata</taxon>
        <taxon>Gamasina</taxon>
        <taxon>Dermanyssoidea</taxon>
        <taxon>Laelapidae</taxon>
        <taxon>Tropilaelaps</taxon>
    </lineage>
</organism>